<gene>
    <name evidence="2" type="ORF">BAUCODRAFT_158537</name>
</gene>
<name>M2N4E4_BAUPA</name>
<keyword evidence="1" id="KW-1133">Transmembrane helix</keyword>
<keyword evidence="3" id="KW-1185">Reference proteome</keyword>
<dbReference type="OrthoDB" id="194358at2759"/>
<dbReference type="Proteomes" id="UP000011761">
    <property type="component" value="Unassembled WGS sequence"/>
</dbReference>
<keyword evidence="1" id="KW-0812">Transmembrane</keyword>
<dbReference type="HOGENOM" id="CLU_924346_0_0_1"/>
<organism evidence="2 3">
    <name type="scientific">Baudoinia panamericana (strain UAMH 10762)</name>
    <name type="common">Angels' share fungus</name>
    <name type="synonym">Baudoinia compniacensis (strain UAMH 10762)</name>
    <dbReference type="NCBI Taxonomy" id="717646"/>
    <lineage>
        <taxon>Eukaryota</taxon>
        <taxon>Fungi</taxon>
        <taxon>Dikarya</taxon>
        <taxon>Ascomycota</taxon>
        <taxon>Pezizomycotina</taxon>
        <taxon>Dothideomycetes</taxon>
        <taxon>Dothideomycetidae</taxon>
        <taxon>Mycosphaerellales</taxon>
        <taxon>Teratosphaeriaceae</taxon>
        <taxon>Baudoinia</taxon>
    </lineage>
</organism>
<evidence type="ECO:0000256" key="1">
    <source>
        <dbReference type="SAM" id="Phobius"/>
    </source>
</evidence>
<dbReference type="PANTHER" id="PTHR24148">
    <property type="entry name" value="ANKYRIN REPEAT DOMAIN-CONTAINING PROTEIN 39 HOMOLOG-RELATED"/>
    <property type="match status" value="1"/>
</dbReference>
<keyword evidence="1" id="KW-0472">Membrane</keyword>
<dbReference type="GeneID" id="19109350"/>
<dbReference type="RefSeq" id="XP_007678919.1">
    <property type="nucleotide sequence ID" value="XM_007680729.1"/>
</dbReference>
<dbReference type="AlphaFoldDB" id="M2N4E4"/>
<sequence length="301" mass="34637">MDQIYRRAVVVSVWLGLTSIPEHLQHYVGAPGFQEIIRVDDEGFNFYESLEDIVQTPYWSRMWVIQEFLVASDVMLYCSGYCVNWFDLKSFMVSRFGIDVFNDGSRDGLLASEGGQQYKALPLILQRHPDRHRSIDKVFALLGLVPRDERQILSRFFPDYSLSHEQVVLVTLTYFKDFCSKDSDAEPLQLFRALGMKSESHRQRLIRAASSVYSDAMGPNSIVPCLELLEGIAVDDHVQSLEREMHRWEEQLELQLNALIRGSQVPNSRNRDRRMLRYALGGVVLLGAVSIVLGFRPYILR</sequence>
<dbReference type="PANTHER" id="PTHR24148:SF73">
    <property type="entry name" value="HET DOMAIN PROTEIN (AFU_ORTHOLOGUE AFUA_8G01020)"/>
    <property type="match status" value="1"/>
</dbReference>
<protein>
    <recommendedName>
        <fullName evidence="4">Heterokaryon incompatibility domain-containing protein</fullName>
    </recommendedName>
</protein>
<dbReference type="EMBL" id="KB445559">
    <property type="protein sequence ID" value="EMC93889.1"/>
    <property type="molecule type" value="Genomic_DNA"/>
</dbReference>
<evidence type="ECO:0008006" key="4">
    <source>
        <dbReference type="Google" id="ProtNLM"/>
    </source>
</evidence>
<dbReference type="KEGG" id="bcom:BAUCODRAFT_158537"/>
<evidence type="ECO:0000313" key="2">
    <source>
        <dbReference type="EMBL" id="EMC93889.1"/>
    </source>
</evidence>
<feature type="transmembrane region" description="Helical" evidence="1">
    <location>
        <begin position="278"/>
        <end position="299"/>
    </location>
</feature>
<dbReference type="OMA" id="EREMHRW"/>
<dbReference type="InterPro" id="IPR052895">
    <property type="entry name" value="HetReg/Transcr_Mod"/>
</dbReference>
<reference evidence="2 3" key="1">
    <citation type="journal article" date="2012" name="PLoS Pathog.">
        <title>Diverse lifestyles and strategies of plant pathogenesis encoded in the genomes of eighteen Dothideomycetes fungi.</title>
        <authorList>
            <person name="Ohm R.A."/>
            <person name="Feau N."/>
            <person name="Henrissat B."/>
            <person name="Schoch C.L."/>
            <person name="Horwitz B.A."/>
            <person name="Barry K.W."/>
            <person name="Condon B.J."/>
            <person name="Copeland A.C."/>
            <person name="Dhillon B."/>
            <person name="Glaser F."/>
            <person name="Hesse C.N."/>
            <person name="Kosti I."/>
            <person name="LaButti K."/>
            <person name="Lindquist E.A."/>
            <person name="Lucas S."/>
            <person name="Salamov A.A."/>
            <person name="Bradshaw R.E."/>
            <person name="Ciuffetti L."/>
            <person name="Hamelin R.C."/>
            <person name="Kema G.H.J."/>
            <person name="Lawrence C."/>
            <person name="Scott J.A."/>
            <person name="Spatafora J.W."/>
            <person name="Turgeon B.G."/>
            <person name="de Wit P.J.G.M."/>
            <person name="Zhong S."/>
            <person name="Goodwin S.B."/>
            <person name="Grigoriev I.V."/>
        </authorList>
    </citation>
    <scope>NUCLEOTIDE SEQUENCE [LARGE SCALE GENOMIC DNA]</scope>
    <source>
        <strain evidence="2 3">UAMH 10762</strain>
    </source>
</reference>
<accession>M2N4E4</accession>
<dbReference type="eggNOG" id="ENOG502T3C9">
    <property type="taxonomic scope" value="Eukaryota"/>
</dbReference>
<evidence type="ECO:0000313" key="3">
    <source>
        <dbReference type="Proteomes" id="UP000011761"/>
    </source>
</evidence>
<proteinExistence type="predicted"/>